<sequence length="62" mass="6725">MNINTTALKVIYLFVFAVFAVFAADAFVNSNSLHLLLSSIGFGATIRDLFVISFGKEGGEHE</sequence>
<gene>
    <name evidence="1" type="ORF">OKC24_19650</name>
</gene>
<accession>A0ABT3NP46</accession>
<dbReference type="RefSeq" id="WP_265466285.1">
    <property type="nucleotide sequence ID" value="NZ_JAPEQW010000095.1"/>
</dbReference>
<keyword evidence="2" id="KW-1185">Reference proteome</keyword>
<proteinExistence type="predicted"/>
<evidence type="ECO:0000313" key="1">
    <source>
        <dbReference type="EMBL" id="MCW8041327.1"/>
    </source>
</evidence>
<protein>
    <recommendedName>
        <fullName evidence="3">DUF1328 domain-containing protein</fullName>
    </recommendedName>
</protein>
<dbReference type="Proteomes" id="UP001209682">
    <property type="component" value="Unassembled WGS sequence"/>
</dbReference>
<evidence type="ECO:0000313" key="2">
    <source>
        <dbReference type="Proteomes" id="UP001209682"/>
    </source>
</evidence>
<dbReference type="EMBL" id="JAPEQW010000095">
    <property type="protein sequence ID" value="MCW8041327.1"/>
    <property type="molecule type" value="Genomic_DNA"/>
</dbReference>
<evidence type="ECO:0008006" key="3">
    <source>
        <dbReference type="Google" id="ProtNLM"/>
    </source>
</evidence>
<organism evidence="1 2">
    <name type="scientific">Acinetobacter entericus</name>
    <dbReference type="NCBI Taxonomy" id="2989714"/>
    <lineage>
        <taxon>Bacteria</taxon>
        <taxon>Pseudomonadati</taxon>
        <taxon>Pseudomonadota</taxon>
        <taxon>Gammaproteobacteria</taxon>
        <taxon>Moraxellales</taxon>
        <taxon>Moraxellaceae</taxon>
        <taxon>Acinetobacter</taxon>
    </lineage>
</organism>
<reference evidence="1 2" key="1">
    <citation type="submission" date="2022-11" db="EMBL/GenBank/DDBJ databases">
        <title>Acinetobacter entericus sp. nov., isolated from the gut of the plastic-eating larvae of the Coleoptera insect Zophobas atratus.</title>
        <authorList>
            <person name="Dong X."/>
            <person name="Yang Y."/>
        </authorList>
    </citation>
    <scope>NUCLEOTIDE SEQUENCE [LARGE SCALE GENOMIC DNA]</scope>
    <source>
        <strain evidence="1 2">BIT-DXN8</strain>
    </source>
</reference>
<name>A0ABT3NP46_9GAMM</name>
<comment type="caution">
    <text evidence="1">The sequence shown here is derived from an EMBL/GenBank/DDBJ whole genome shotgun (WGS) entry which is preliminary data.</text>
</comment>